<dbReference type="PANTHER" id="PTHR30469">
    <property type="entry name" value="MULTIDRUG RESISTANCE PROTEIN MDTA"/>
    <property type="match status" value="1"/>
</dbReference>
<keyword evidence="3" id="KW-0812">Transmembrane</keyword>
<geneLocation type="plasmid" evidence="4 5">
    <name>pSS1-5</name>
</geneLocation>
<dbReference type="Gene3D" id="1.10.287.470">
    <property type="entry name" value="Helix hairpin bin"/>
    <property type="match status" value="1"/>
</dbReference>
<dbReference type="Proteomes" id="UP001470809">
    <property type="component" value="Plasmid pSS1-5"/>
</dbReference>
<reference evidence="4 5" key="2">
    <citation type="submission" date="2024-08" db="EMBL/GenBank/DDBJ databases">
        <title>Phylogenomic analyses of a clade within the roseobacter group suggest taxonomic reassignments of species of the genera Aestuariivita, Citreicella, Loktanella, Nautella, Pelagibaca, Ruegeria, Thalassobius, Thiobacimonas and Tropicibacter, and the proposal o.</title>
        <authorList>
            <person name="Jeon C.O."/>
        </authorList>
    </citation>
    <scope>NUCLEOTIDE SEQUENCE [LARGE SCALE GENOMIC DNA]</scope>
    <source>
        <strain evidence="4 5">SS1-5</strain>
        <plasmid evidence="4 5">pSS1-5</plasmid>
    </source>
</reference>
<dbReference type="Gene3D" id="2.40.50.100">
    <property type="match status" value="1"/>
</dbReference>
<dbReference type="GO" id="GO:1990281">
    <property type="term" value="C:efflux pump complex"/>
    <property type="evidence" value="ECO:0007669"/>
    <property type="project" value="TreeGrafter"/>
</dbReference>
<dbReference type="Gene3D" id="2.40.30.170">
    <property type="match status" value="1"/>
</dbReference>
<evidence type="ECO:0000256" key="1">
    <source>
        <dbReference type="ARBA" id="ARBA00009477"/>
    </source>
</evidence>
<evidence type="ECO:0000256" key="2">
    <source>
        <dbReference type="SAM" id="Coils"/>
    </source>
</evidence>
<keyword evidence="3" id="KW-1133">Transmembrane helix</keyword>
<dbReference type="RefSeq" id="WP_342074962.1">
    <property type="nucleotide sequence ID" value="NZ_CP151764.2"/>
</dbReference>
<dbReference type="SUPFAM" id="SSF111369">
    <property type="entry name" value="HlyD-like secretion proteins"/>
    <property type="match status" value="1"/>
</dbReference>
<feature type="transmembrane region" description="Helical" evidence="3">
    <location>
        <begin position="16"/>
        <end position="36"/>
    </location>
</feature>
<keyword evidence="2" id="KW-0175">Coiled coil</keyword>
<dbReference type="KEGG" id="yrh:AABB31_00400"/>
<dbReference type="EMBL" id="CP151764">
    <property type="protein sequence ID" value="WZU65620.1"/>
    <property type="molecule type" value="Genomic_DNA"/>
</dbReference>
<dbReference type="AlphaFoldDB" id="A0AAN0M6J8"/>
<dbReference type="NCBIfam" id="TIGR01730">
    <property type="entry name" value="RND_mfp"/>
    <property type="match status" value="1"/>
</dbReference>
<evidence type="ECO:0000313" key="5">
    <source>
        <dbReference type="Proteomes" id="UP001470809"/>
    </source>
</evidence>
<organism evidence="4 5">
    <name type="scientific">Yoonia rhodophyticola</name>
    <dbReference type="NCBI Taxonomy" id="3137370"/>
    <lineage>
        <taxon>Bacteria</taxon>
        <taxon>Pseudomonadati</taxon>
        <taxon>Pseudomonadota</taxon>
        <taxon>Alphaproteobacteria</taxon>
        <taxon>Rhodobacterales</taxon>
        <taxon>Paracoccaceae</taxon>
        <taxon>Yoonia</taxon>
    </lineage>
</organism>
<reference evidence="5" key="1">
    <citation type="submission" date="2024-04" db="EMBL/GenBank/DDBJ databases">
        <title>Phylogenomic analyses of a clade within the roseobacter group suggest taxonomic reassignments of species of the genera Aestuariivita, Citreicella, Loktanella, Nautella, Pelagibaca, Ruegeria, Thalassobius, Thiobacimonas and Tropicibacter, and the proposal o.</title>
        <authorList>
            <person name="Jeon C.O."/>
        </authorList>
    </citation>
    <scope>NUCLEOTIDE SEQUENCE [LARGE SCALE GENOMIC DNA]</scope>
    <source>
        <strain evidence="5">SS1-5</strain>
        <plasmid evidence="5">pSS1-5</plasmid>
    </source>
</reference>
<keyword evidence="5" id="KW-1185">Reference proteome</keyword>
<keyword evidence="3" id="KW-0472">Membrane</keyword>
<proteinExistence type="inferred from homology"/>
<evidence type="ECO:0000313" key="4">
    <source>
        <dbReference type="EMBL" id="WZU65620.1"/>
    </source>
</evidence>
<sequence length="408" mass="44462">MLKEYIRLLYVGLRELFWVAVAVAIVGGGVFGFQYLGDKKVVVEAQQIERPIALVETVVPEIWDAPLPIRAEGFVVPHQQLTLSAQSGGRVIDVHPSILSRGLFSEGEVLIRLDDRAERAALAQTDAAITATNVRISQLEDNLARAEELLSRQVATQTQVDTLESQLAEQQANLQGLQASRLSAEFALDDRMVLAPFDGAVLSKFVESGDVIGVGQALAEIFTVDELEVTVPVRQAEAALIPRLFASGQARASIDIPFATSIFRWSGYVERVEPQLDQATRTLSVTVRLEALMGLVENGTIVDRPSSDAPPALVNTFARVQISGVKKDSLYRIPTVAVRNDSIWINDNGKLANIDVRRIHVDGDWTFVQTTDLNNSARVVLSQLAAPSVGMPVRDTSEMISASLEVSQ</sequence>
<evidence type="ECO:0000256" key="3">
    <source>
        <dbReference type="SAM" id="Phobius"/>
    </source>
</evidence>
<dbReference type="GO" id="GO:0015562">
    <property type="term" value="F:efflux transmembrane transporter activity"/>
    <property type="evidence" value="ECO:0007669"/>
    <property type="project" value="TreeGrafter"/>
</dbReference>
<comment type="similarity">
    <text evidence="1">Belongs to the membrane fusion protein (MFP) (TC 8.A.1) family.</text>
</comment>
<keyword evidence="4" id="KW-0614">Plasmid</keyword>
<dbReference type="InterPro" id="IPR006143">
    <property type="entry name" value="RND_pump_MFP"/>
</dbReference>
<feature type="coiled-coil region" evidence="2">
    <location>
        <begin position="129"/>
        <end position="180"/>
    </location>
</feature>
<protein>
    <submittedName>
        <fullName evidence="4">Efflux RND transporter periplasmic adaptor subunit</fullName>
    </submittedName>
</protein>
<name>A0AAN0M6J8_9RHOB</name>
<accession>A0AAN0M6J8</accession>
<gene>
    <name evidence="4" type="ORF">AABB31_00400</name>
</gene>